<feature type="region of interest" description="Disordered" evidence="11">
    <location>
        <begin position="571"/>
        <end position="619"/>
    </location>
</feature>
<evidence type="ECO:0000259" key="14">
    <source>
        <dbReference type="Pfam" id="PF00060"/>
    </source>
</evidence>
<dbReference type="Gene3D" id="1.10.287.70">
    <property type="match status" value="1"/>
</dbReference>
<evidence type="ECO:0000256" key="13">
    <source>
        <dbReference type="SAM" id="SignalP"/>
    </source>
</evidence>
<comment type="subcellular location">
    <subcellularLocation>
        <location evidence="1">Membrane</location>
        <topology evidence="1">Multi-pass membrane protein</topology>
    </subcellularLocation>
</comment>
<evidence type="ECO:0000313" key="16">
    <source>
        <dbReference type="Proteomes" id="UP001642464"/>
    </source>
</evidence>
<evidence type="ECO:0000256" key="5">
    <source>
        <dbReference type="ARBA" id="ARBA00023065"/>
    </source>
</evidence>
<evidence type="ECO:0000256" key="10">
    <source>
        <dbReference type="ARBA" id="ARBA00023303"/>
    </source>
</evidence>
<comment type="caution">
    <text evidence="15">The sequence shown here is derived from an EMBL/GenBank/DDBJ whole genome shotgun (WGS) entry which is preliminary data.</text>
</comment>
<evidence type="ECO:0000256" key="4">
    <source>
        <dbReference type="ARBA" id="ARBA00022989"/>
    </source>
</evidence>
<evidence type="ECO:0000256" key="8">
    <source>
        <dbReference type="ARBA" id="ARBA00023180"/>
    </source>
</evidence>
<dbReference type="EMBL" id="CAXAMM010014391">
    <property type="protein sequence ID" value="CAK9033620.1"/>
    <property type="molecule type" value="Genomic_DNA"/>
</dbReference>
<organism evidence="15 16">
    <name type="scientific">Durusdinium trenchii</name>
    <dbReference type="NCBI Taxonomy" id="1381693"/>
    <lineage>
        <taxon>Eukaryota</taxon>
        <taxon>Sar</taxon>
        <taxon>Alveolata</taxon>
        <taxon>Dinophyceae</taxon>
        <taxon>Suessiales</taxon>
        <taxon>Symbiodiniaceae</taxon>
        <taxon>Durusdinium</taxon>
    </lineage>
</organism>
<keyword evidence="8" id="KW-0325">Glycoprotein</keyword>
<feature type="transmembrane region" description="Helical" evidence="12">
    <location>
        <begin position="273"/>
        <end position="298"/>
    </location>
</feature>
<protein>
    <submittedName>
        <fullName evidence="15">Glutamate receptor 3.1 (AtGLR2) (Ligand-gated ion channel 3.1)</fullName>
    </submittedName>
</protein>
<feature type="domain" description="Ionotropic glutamate receptor C-terminal" evidence="14">
    <location>
        <begin position="280"/>
        <end position="550"/>
    </location>
</feature>
<gene>
    <name evidence="15" type="ORF">SCF082_LOCUS20557</name>
</gene>
<feature type="signal peptide" evidence="13">
    <location>
        <begin position="1"/>
        <end position="16"/>
    </location>
</feature>
<keyword evidence="4 12" id="KW-1133">Transmembrane helix</keyword>
<keyword evidence="6 12" id="KW-0472">Membrane</keyword>
<sequence length="619" mass="67933">MWRAMFLLLLTARVEAGAPECPCIDSSHSDYAAISAVVQSWGMAADYGLGACAAHDSNNTLYDCTMNAHPYCTAPWCYVDTSLCQKNNALCVAAGGVPGSDISPYCRTRSNTVSPQFNITVAYSYETCGSINHYDIEQLAVDVSGHSLKAAIDFTTPWVVERTGPSFPSGYGGASYDFFIAALNLIEPNVPTVNIVPGWATAGSRALYSSSYTACVHDVAVGNFDVCIADLWVTPERTQLATFTPAIRQDFFYLVVPRKIVEATFMTRLTKPFLPFSIGAWLGIAAFLFGLALVLWLLHIKEHGYERSESFGEFLRLQWHIWHDFLLGGGNIEVEQTMIHKMLHLSFAFFILVIIASYTASLTTELVVQAEAQGTLADLTEAMQQDPPVKICVPSVLKEVFETVYSYDHYVGIPYDSGPYEIYNDICGALIQSQDFINSMKAGNVAKADEAKGRPNWNVGLGGQKRSDCDLMEVGKVLWNVPLAFPIRKKMQHPLSWAFVKAWASGMFQDLTDRVNADLKPVSQCEAVSTRDESSGLELGDISGAIFIGLFIAVVGGCCYLGELIYQKVRPPPEEPPSVDGPVEGSLKPVVEEEEPVTVVDVDRQMQNDDVDEPMSSRV</sequence>
<keyword evidence="5" id="KW-0406">Ion transport</keyword>
<dbReference type="Pfam" id="PF00060">
    <property type="entry name" value="Lig_chan"/>
    <property type="match status" value="1"/>
</dbReference>
<keyword evidence="3 12" id="KW-0812">Transmembrane</keyword>
<evidence type="ECO:0000256" key="9">
    <source>
        <dbReference type="ARBA" id="ARBA00023286"/>
    </source>
</evidence>
<dbReference type="InterPro" id="IPR015683">
    <property type="entry name" value="Ionotropic_Glu_rcpt"/>
</dbReference>
<dbReference type="InterPro" id="IPR001320">
    <property type="entry name" value="Iontro_rcpt_C"/>
</dbReference>
<keyword evidence="16" id="KW-1185">Reference proteome</keyword>
<name>A0ABP0L5E9_9DINO</name>
<evidence type="ECO:0000313" key="15">
    <source>
        <dbReference type="EMBL" id="CAK9033620.1"/>
    </source>
</evidence>
<evidence type="ECO:0000256" key="12">
    <source>
        <dbReference type="SAM" id="Phobius"/>
    </source>
</evidence>
<feature type="transmembrane region" description="Helical" evidence="12">
    <location>
        <begin position="342"/>
        <end position="360"/>
    </location>
</feature>
<evidence type="ECO:0000256" key="1">
    <source>
        <dbReference type="ARBA" id="ARBA00004141"/>
    </source>
</evidence>
<evidence type="ECO:0000256" key="3">
    <source>
        <dbReference type="ARBA" id="ARBA00022692"/>
    </source>
</evidence>
<dbReference type="SUPFAM" id="SSF53850">
    <property type="entry name" value="Periplasmic binding protein-like II"/>
    <property type="match status" value="1"/>
</dbReference>
<keyword evidence="10" id="KW-0407">Ion channel</keyword>
<keyword evidence="2" id="KW-0813">Transport</keyword>
<feature type="transmembrane region" description="Helical" evidence="12">
    <location>
        <begin position="542"/>
        <end position="562"/>
    </location>
</feature>
<proteinExistence type="predicted"/>
<keyword evidence="13" id="KW-0732">Signal</keyword>
<accession>A0ABP0L5E9</accession>
<evidence type="ECO:0000256" key="6">
    <source>
        <dbReference type="ARBA" id="ARBA00023136"/>
    </source>
</evidence>
<keyword evidence="9" id="KW-1071">Ligand-gated ion channel</keyword>
<evidence type="ECO:0000256" key="11">
    <source>
        <dbReference type="SAM" id="MobiDB-lite"/>
    </source>
</evidence>
<evidence type="ECO:0000256" key="7">
    <source>
        <dbReference type="ARBA" id="ARBA00023170"/>
    </source>
</evidence>
<evidence type="ECO:0000256" key="2">
    <source>
        <dbReference type="ARBA" id="ARBA00022448"/>
    </source>
</evidence>
<reference evidence="15 16" key="1">
    <citation type="submission" date="2024-02" db="EMBL/GenBank/DDBJ databases">
        <authorList>
            <person name="Chen Y."/>
            <person name="Shah S."/>
            <person name="Dougan E. K."/>
            <person name="Thang M."/>
            <person name="Chan C."/>
        </authorList>
    </citation>
    <scope>NUCLEOTIDE SEQUENCE [LARGE SCALE GENOMIC DNA]</scope>
</reference>
<keyword evidence="7 15" id="KW-0675">Receptor</keyword>
<dbReference type="Proteomes" id="UP001642464">
    <property type="component" value="Unassembled WGS sequence"/>
</dbReference>
<dbReference type="PANTHER" id="PTHR18966">
    <property type="entry name" value="IONOTROPIC GLUTAMATE RECEPTOR"/>
    <property type="match status" value="1"/>
</dbReference>
<feature type="chain" id="PRO_5045157632" evidence="13">
    <location>
        <begin position="17"/>
        <end position="619"/>
    </location>
</feature>